<dbReference type="RefSeq" id="WP_315606230.1">
    <property type="nucleotide sequence ID" value="NZ_CP130318.1"/>
</dbReference>
<dbReference type="InterPro" id="IPR045865">
    <property type="entry name" value="ACT-like_dom_sf"/>
</dbReference>
<dbReference type="KEGG" id="paun:MJA45_05215"/>
<gene>
    <name evidence="9" type="ORF">MJA45_05215</name>
</gene>
<evidence type="ECO:0000256" key="2">
    <source>
        <dbReference type="ARBA" id="ARBA00009298"/>
    </source>
</evidence>
<protein>
    <submittedName>
        <fullName evidence="9">MgtC/SapB family protein</fullName>
    </submittedName>
</protein>
<dbReference type="SUPFAM" id="SSF55021">
    <property type="entry name" value="ACT-like"/>
    <property type="match status" value="1"/>
</dbReference>
<evidence type="ECO:0000256" key="4">
    <source>
        <dbReference type="ARBA" id="ARBA00022692"/>
    </source>
</evidence>
<sequence>MSPWVIEPVDLAVRLLLALLLGGLVGFEREHTNRPAGFRTHILVCLGSCLLMLISIYAFADFAGETNVRLDPSRLAAQVIPGIGFLGAGTIMRNGFSVTGLTTAASLWIVSAIGLAVGSGFYLGAFTATAMSLLSLWVFNKIEKKYFSDKRIYTLKIMTEPKPGTLGLISAKLEERGISVRKMVMEEESDRDVPYMEMTLLIKVPKSNMAAMVAEEIRSVAGVRSITLETG</sequence>
<dbReference type="GO" id="GO:0005886">
    <property type="term" value="C:plasma membrane"/>
    <property type="evidence" value="ECO:0007669"/>
    <property type="project" value="UniProtKB-SubCell"/>
</dbReference>
<accession>A0AA96LG71</accession>
<dbReference type="PRINTS" id="PR01837">
    <property type="entry name" value="MGTCSAPBPROT"/>
</dbReference>
<evidence type="ECO:0000256" key="5">
    <source>
        <dbReference type="ARBA" id="ARBA00022989"/>
    </source>
</evidence>
<feature type="domain" description="MgtC/SapB/SrpB/YhiD N-terminal" evidence="8">
    <location>
        <begin position="15"/>
        <end position="144"/>
    </location>
</feature>
<feature type="transmembrane region" description="Helical" evidence="7">
    <location>
        <begin position="98"/>
        <end position="115"/>
    </location>
</feature>
<keyword evidence="6 7" id="KW-0472">Membrane</keyword>
<evidence type="ECO:0000256" key="7">
    <source>
        <dbReference type="SAM" id="Phobius"/>
    </source>
</evidence>
<feature type="transmembrane region" description="Helical" evidence="7">
    <location>
        <begin position="12"/>
        <end position="28"/>
    </location>
</feature>
<keyword evidence="5 7" id="KW-1133">Transmembrane helix</keyword>
<comment type="subcellular location">
    <subcellularLocation>
        <location evidence="1">Cell membrane</location>
        <topology evidence="1">Multi-pass membrane protein</topology>
    </subcellularLocation>
</comment>
<dbReference type="PANTHER" id="PTHR33778">
    <property type="entry name" value="PROTEIN MGTC"/>
    <property type="match status" value="1"/>
</dbReference>
<keyword evidence="3" id="KW-1003">Cell membrane</keyword>
<dbReference type="PANTHER" id="PTHR33778:SF1">
    <property type="entry name" value="MAGNESIUM TRANSPORTER YHID-RELATED"/>
    <property type="match status" value="1"/>
</dbReference>
<evidence type="ECO:0000313" key="9">
    <source>
        <dbReference type="EMBL" id="WNQ12453.1"/>
    </source>
</evidence>
<dbReference type="InterPro" id="IPR003416">
    <property type="entry name" value="MgtC/SapB/SrpB/YhiD_fam"/>
</dbReference>
<evidence type="ECO:0000313" key="10">
    <source>
        <dbReference type="Proteomes" id="UP001305702"/>
    </source>
</evidence>
<evidence type="ECO:0000256" key="6">
    <source>
        <dbReference type="ARBA" id="ARBA00023136"/>
    </source>
</evidence>
<dbReference type="Pfam" id="PF02308">
    <property type="entry name" value="MgtC"/>
    <property type="match status" value="1"/>
</dbReference>
<feature type="transmembrane region" description="Helical" evidence="7">
    <location>
        <begin position="40"/>
        <end position="60"/>
    </location>
</feature>
<evidence type="ECO:0000259" key="8">
    <source>
        <dbReference type="Pfam" id="PF02308"/>
    </source>
</evidence>
<organism evidence="9 10">
    <name type="scientific">Paenibacillus aurantius</name>
    <dbReference type="NCBI Taxonomy" id="2918900"/>
    <lineage>
        <taxon>Bacteria</taxon>
        <taxon>Bacillati</taxon>
        <taxon>Bacillota</taxon>
        <taxon>Bacilli</taxon>
        <taxon>Bacillales</taxon>
        <taxon>Paenibacillaceae</taxon>
        <taxon>Paenibacillus</taxon>
    </lineage>
</organism>
<evidence type="ECO:0000256" key="1">
    <source>
        <dbReference type="ARBA" id="ARBA00004651"/>
    </source>
</evidence>
<evidence type="ECO:0000256" key="3">
    <source>
        <dbReference type="ARBA" id="ARBA00022475"/>
    </source>
</evidence>
<dbReference type="AlphaFoldDB" id="A0AA96LG71"/>
<name>A0AA96LG71_9BACL</name>
<feature type="transmembrane region" description="Helical" evidence="7">
    <location>
        <begin position="72"/>
        <end position="91"/>
    </location>
</feature>
<dbReference type="Proteomes" id="UP001305702">
    <property type="component" value="Chromosome"/>
</dbReference>
<proteinExistence type="inferred from homology"/>
<dbReference type="EMBL" id="CP130318">
    <property type="protein sequence ID" value="WNQ12453.1"/>
    <property type="molecule type" value="Genomic_DNA"/>
</dbReference>
<comment type="similarity">
    <text evidence="2">Belongs to the MgtC/SapB family.</text>
</comment>
<keyword evidence="4 7" id="KW-0812">Transmembrane</keyword>
<keyword evidence="10" id="KW-1185">Reference proteome</keyword>
<dbReference type="InterPro" id="IPR049177">
    <property type="entry name" value="MgtC_SapB_SrpB_YhiD_N"/>
</dbReference>
<reference evidence="9 10" key="1">
    <citation type="submission" date="2022-02" db="EMBL/GenBank/DDBJ databases">
        <title>Paenibacillus sp. MBLB1776 Whole Genome Shotgun Sequencing.</title>
        <authorList>
            <person name="Hwang C.Y."/>
            <person name="Cho E.-S."/>
            <person name="Seo M.-J."/>
        </authorList>
    </citation>
    <scope>NUCLEOTIDE SEQUENCE [LARGE SCALE GENOMIC DNA]</scope>
    <source>
        <strain evidence="9 10">MBLB1776</strain>
    </source>
</reference>